<organism evidence="1 2">
    <name type="scientific">Labeo rohita</name>
    <name type="common">Indian major carp</name>
    <name type="synonym">Cyprinus rohita</name>
    <dbReference type="NCBI Taxonomy" id="84645"/>
    <lineage>
        <taxon>Eukaryota</taxon>
        <taxon>Metazoa</taxon>
        <taxon>Chordata</taxon>
        <taxon>Craniata</taxon>
        <taxon>Vertebrata</taxon>
        <taxon>Euteleostomi</taxon>
        <taxon>Actinopterygii</taxon>
        <taxon>Neopterygii</taxon>
        <taxon>Teleostei</taxon>
        <taxon>Ostariophysi</taxon>
        <taxon>Cypriniformes</taxon>
        <taxon>Cyprinidae</taxon>
        <taxon>Labeoninae</taxon>
        <taxon>Labeonini</taxon>
        <taxon>Labeo</taxon>
    </lineage>
</organism>
<keyword evidence="1" id="KW-0966">Cell projection</keyword>
<protein>
    <submittedName>
        <fullName evidence="1">Dynein alpha chain, flagellar outer arm</fullName>
    </submittedName>
</protein>
<dbReference type="Proteomes" id="UP000830375">
    <property type="component" value="Unassembled WGS sequence"/>
</dbReference>
<comment type="caution">
    <text evidence="1">The sequence shown here is derived from an EMBL/GenBank/DDBJ whole genome shotgun (WGS) entry which is preliminary data.</text>
</comment>
<evidence type="ECO:0000313" key="1">
    <source>
        <dbReference type="EMBL" id="KAI2646302.1"/>
    </source>
</evidence>
<sequence>MQIYLPVTTKNKSALYNKSEVIVFGPSKARTQNKLDLEYLKFRSCGIWVWKLTSS</sequence>
<accession>A0ABQ8L8N7</accession>
<evidence type="ECO:0000313" key="2">
    <source>
        <dbReference type="Proteomes" id="UP000830375"/>
    </source>
</evidence>
<keyword evidence="1" id="KW-0969">Cilium</keyword>
<keyword evidence="2" id="KW-1185">Reference proteome</keyword>
<dbReference type="EMBL" id="JACTAM010001511">
    <property type="protein sequence ID" value="KAI2646302.1"/>
    <property type="molecule type" value="Genomic_DNA"/>
</dbReference>
<reference evidence="1 2" key="1">
    <citation type="submission" date="2022-01" db="EMBL/GenBank/DDBJ databases">
        <title>A high-quality chromosome-level genome assembly of rohu carp, Labeo rohita.</title>
        <authorList>
            <person name="Arick M.A. II"/>
            <person name="Hsu C.-Y."/>
            <person name="Magbanua Z."/>
            <person name="Pechanova O."/>
            <person name="Grover C."/>
            <person name="Miller E."/>
            <person name="Thrash A."/>
            <person name="Ezzel L."/>
            <person name="Alam S."/>
            <person name="Benzie J."/>
            <person name="Hamilton M."/>
            <person name="Karsi A."/>
            <person name="Lawrence M.L."/>
            <person name="Peterson D.G."/>
        </authorList>
    </citation>
    <scope>NUCLEOTIDE SEQUENCE [LARGE SCALE GENOMIC DNA]</scope>
    <source>
        <strain evidence="2">BAU-BD-2019</strain>
        <tissue evidence="1">Blood</tissue>
    </source>
</reference>
<proteinExistence type="predicted"/>
<keyword evidence="1" id="KW-0282">Flagellum</keyword>
<name>A0ABQ8L8N7_LABRO</name>
<gene>
    <name evidence="1" type="ORF">H4Q32_026191</name>
</gene>